<evidence type="ECO:0000313" key="5">
    <source>
        <dbReference type="Proteomes" id="UP001560573"/>
    </source>
</evidence>
<feature type="domain" description="Protein FecR C-terminal" evidence="3">
    <location>
        <begin position="285"/>
        <end position="353"/>
    </location>
</feature>
<gene>
    <name evidence="4" type="ORF">QTN47_04595</name>
</gene>
<dbReference type="Pfam" id="PF16344">
    <property type="entry name" value="FecR_C"/>
    <property type="match status" value="1"/>
</dbReference>
<dbReference type="EMBL" id="JAULBC010000001">
    <property type="protein sequence ID" value="MEX6686759.1"/>
    <property type="molecule type" value="Genomic_DNA"/>
</dbReference>
<keyword evidence="1" id="KW-0812">Transmembrane</keyword>
<dbReference type="Gene3D" id="3.55.50.30">
    <property type="match status" value="1"/>
</dbReference>
<keyword evidence="5" id="KW-1185">Reference proteome</keyword>
<evidence type="ECO:0000256" key="1">
    <source>
        <dbReference type="SAM" id="Phobius"/>
    </source>
</evidence>
<feature type="domain" description="FecR protein" evidence="2">
    <location>
        <begin position="128"/>
        <end position="218"/>
    </location>
</feature>
<sequence length="356" mass="40622">MDNDQFLLLVSKHMAGTILPEETELLQKTIETDSNYKEKFVLLEEYCSQNKQEEAMAQYAFDKILARIKNADLVETAPVRRMSTWRKIVIAGAAAAVVIMVVLVTFLVKHNTLQRDVVLANKEIHNDVGKQSMLTLDDGTKIWLNERSKVSYNDAFGKTRREIYLSGEAFFDVAKNEHVPLVIHARNIDIRVKGTAFNVSAYNEDDVIETSLIRGIVEVVNKADADRAIILKPNEKLVIKAVNSSGGEAVKKLQDEAVTQSYTIQSLHVEPTSSLVPELSWMNKKLVFYKESFDKLVEKMERRYLVKIHIVDADLKQQKFTGVFDTESLDQALKALQYSYYFKYSIKNKEVFITKN</sequence>
<feature type="transmembrane region" description="Helical" evidence="1">
    <location>
        <begin position="88"/>
        <end position="108"/>
    </location>
</feature>
<evidence type="ECO:0000313" key="4">
    <source>
        <dbReference type="EMBL" id="MEX6686759.1"/>
    </source>
</evidence>
<comment type="caution">
    <text evidence="4">The sequence shown here is derived from an EMBL/GenBank/DDBJ whole genome shotgun (WGS) entry which is preliminary data.</text>
</comment>
<evidence type="ECO:0000259" key="3">
    <source>
        <dbReference type="Pfam" id="PF16344"/>
    </source>
</evidence>
<accession>A0ABV3ZC07</accession>
<protein>
    <submittedName>
        <fullName evidence="4">DUF4974 domain-containing protein</fullName>
    </submittedName>
</protein>
<dbReference type="InterPro" id="IPR012373">
    <property type="entry name" value="Ferrdict_sens_TM"/>
</dbReference>
<dbReference type="InterPro" id="IPR006860">
    <property type="entry name" value="FecR"/>
</dbReference>
<dbReference type="Gene3D" id="2.60.120.1440">
    <property type="match status" value="1"/>
</dbReference>
<proteinExistence type="predicted"/>
<dbReference type="InterPro" id="IPR032508">
    <property type="entry name" value="FecR_C"/>
</dbReference>
<dbReference type="Pfam" id="PF04773">
    <property type="entry name" value="FecR"/>
    <property type="match status" value="1"/>
</dbReference>
<organism evidence="4 5">
    <name type="scientific">Danxiaibacter flavus</name>
    <dbReference type="NCBI Taxonomy" id="3049108"/>
    <lineage>
        <taxon>Bacteria</taxon>
        <taxon>Pseudomonadati</taxon>
        <taxon>Bacteroidota</taxon>
        <taxon>Chitinophagia</taxon>
        <taxon>Chitinophagales</taxon>
        <taxon>Chitinophagaceae</taxon>
        <taxon>Danxiaibacter</taxon>
    </lineage>
</organism>
<keyword evidence="1" id="KW-0472">Membrane</keyword>
<evidence type="ECO:0000259" key="2">
    <source>
        <dbReference type="Pfam" id="PF04773"/>
    </source>
</evidence>
<reference evidence="4 5" key="1">
    <citation type="submission" date="2023-07" db="EMBL/GenBank/DDBJ databases">
        <authorList>
            <person name="Lian W.-H."/>
        </authorList>
    </citation>
    <scope>NUCLEOTIDE SEQUENCE [LARGE SCALE GENOMIC DNA]</scope>
    <source>
        <strain evidence="4 5">SYSU DXS3180</strain>
    </source>
</reference>
<keyword evidence="1" id="KW-1133">Transmembrane helix</keyword>
<name>A0ABV3ZC07_9BACT</name>
<dbReference type="PIRSF" id="PIRSF018266">
    <property type="entry name" value="FecR"/>
    <property type="match status" value="1"/>
</dbReference>
<dbReference type="PANTHER" id="PTHR30273:SF2">
    <property type="entry name" value="PROTEIN FECR"/>
    <property type="match status" value="1"/>
</dbReference>
<dbReference type="Proteomes" id="UP001560573">
    <property type="component" value="Unassembled WGS sequence"/>
</dbReference>
<dbReference type="PANTHER" id="PTHR30273">
    <property type="entry name" value="PERIPLASMIC SIGNAL SENSOR AND SIGMA FACTOR ACTIVATOR FECR-RELATED"/>
    <property type="match status" value="1"/>
</dbReference>